<gene>
    <name evidence="1" type="ORF">AMAG_10761</name>
</gene>
<accession>A0A0L0SRJ2</accession>
<dbReference type="AlphaFoldDB" id="A0A0L0SRJ2"/>
<proteinExistence type="predicted"/>
<feature type="non-terminal residue" evidence="1">
    <location>
        <position position="1"/>
    </location>
</feature>
<dbReference type="OrthoDB" id="5593052at2759"/>
<dbReference type="Proteomes" id="UP000054350">
    <property type="component" value="Unassembled WGS sequence"/>
</dbReference>
<reference evidence="1 2" key="1">
    <citation type="submission" date="2009-11" db="EMBL/GenBank/DDBJ databases">
        <title>Annotation of Allomyces macrogynus ATCC 38327.</title>
        <authorList>
            <consortium name="The Broad Institute Genome Sequencing Platform"/>
            <person name="Russ C."/>
            <person name="Cuomo C."/>
            <person name="Burger G."/>
            <person name="Gray M.W."/>
            <person name="Holland P.W.H."/>
            <person name="King N."/>
            <person name="Lang F.B.F."/>
            <person name="Roger A.J."/>
            <person name="Ruiz-Trillo I."/>
            <person name="Young S.K."/>
            <person name="Zeng Q."/>
            <person name="Gargeya S."/>
            <person name="Fitzgerald M."/>
            <person name="Haas B."/>
            <person name="Abouelleil A."/>
            <person name="Alvarado L."/>
            <person name="Arachchi H.M."/>
            <person name="Berlin A."/>
            <person name="Chapman S.B."/>
            <person name="Gearin G."/>
            <person name="Goldberg J."/>
            <person name="Griggs A."/>
            <person name="Gujja S."/>
            <person name="Hansen M."/>
            <person name="Heiman D."/>
            <person name="Howarth C."/>
            <person name="Larimer J."/>
            <person name="Lui A."/>
            <person name="MacDonald P.J.P."/>
            <person name="McCowen C."/>
            <person name="Montmayeur A."/>
            <person name="Murphy C."/>
            <person name="Neiman D."/>
            <person name="Pearson M."/>
            <person name="Priest M."/>
            <person name="Roberts A."/>
            <person name="Saif S."/>
            <person name="Shea T."/>
            <person name="Sisk P."/>
            <person name="Stolte C."/>
            <person name="Sykes S."/>
            <person name="Wortman J."/>
            <person name="Nusbaum C."/>
            <person name="Birren B."/>
        </authorList>
    </citation>
    <scope>NUCLEOTIDE SEQUENCE [LARGE SCALE GENOMIC DNA]</scope>
    <source>
        <strain evidence="1 2">ATCC 38327</strain>
    </source>
</reference>
<name>A0A0L0SRJ2_ALLM3</name>
<evidence type="ECO:0000313" key="2">
    <source>
        <dbReference type="Proteomes" id="UP000054350"/>
    </source>
</evidence>
<organism evidence="1 2">
    <name type="scientific">Allomyces macrogynus (strain ATCC 38327)</name>
    <name type="common">Allomyces javanicus var. macrogynus</name>
    <dbReference type="NCBI Taxonomy" id="578462"/>
    <lineage>
        <taxon>Eukaryota</taxon>
        <taxon>Fungi</taxon>
        <taxon>Fungi incertae sedis</taxon>
        <taxon>Blastocladiomycota</taxon>
        <taxon>Blastocladiomycetes</taxon>
        <taxon>Blastocladiales</taxon>
        <taxon>Blastocladiaceae</taxon>
        <taxon>Allomyces</taxon>
    </lineage>
</organism>
<dbReference type="VEuPathDB" id="FungiDB:AMAG_10761"/>
<protein>
    <submittedName>
        <fullName evidence="1">Uncharacterized protein</fullName>
    </submittedName>
</protein>
<reference evidence="2" key="2">
    <citation type="submission" date="2009-11" db="EMBL/GenBank/DDBJ databases">
        <title>The Genome Sequence of Allomyces macrogynus strain ATCC 38327.</title>
        <authorList>
            <consortium name="The Broad Institute Genome Sequencing Platform"/>
            <person name="Russ C."/>
            <person name="Cuomo C."/>
            <person name="Shea T."/>
            <person name="Young S.K."/>
            <person name="Zeng Q."/>
            <person name="Koehrsen M."/>
            <person name="Haas B."/>
            <person name="Borodovsky M."/>
            <person name="Guigo R."/>
            <person name="Alvarado L."/>
            <person name="Berlin A."/>
            <person name="Borenstein D."/>
            <person name="Chen Z."/>
            <person name="Engels R."/>
            <person name="Freedman E."/>
            <person name="Gellesch M."/>
            <person name="Goldberg J."/>
            <person name="Griggs A."/>
            <person name="Gujja S."/>
            <person name="Heiman D."/>
            <person name="Hepburn T."/>
            <person name="Howarth C."/>
            <person name="Jen D."/>
            <person name="Larson L."/>
            <person name="Lewis B."/>
            <person name="Mehta T."/>
            <person name="Park D."/>
            <person name="Pearson M."/>
            <person name="Roberts A."/>
            <person name="Saif S."/>
            <person name="Shenoy N."/>
            <person name="Sisk P."/>
            <person name="Stolte C."/>
            <person name="Sykes S."/>
            <person name="Walk T."/>
            <person name="White J."/>
            <person name="Yandava C."/>
            <person name="Burger G."/>
            <person name="Gray M.W."/>
            <person name="Holland P.W.H."/>
            <person name="King N."/>
            <person name="Lang F.B.F."/>
            <person name="Roger A.J."/>
            <person name="Ruiz-Trillo I."/>
            <person name="Lander E."/>
            <person name="Nusbaum C."/>
        </authorList>
    </citation>
    <scope>NUCLEOTIDE SEQUENCE [LARGE SCALE GENOMIC DNA]</scope>
    <source>
        <strain evidence="2">ATCC 38327</strain>
    </source>
</reference>
<dbReference type="EMBL" id="GG745346">
    <property type="protein sequence ID" value="KNE65101.1"/>
    <property type="molecule type" value="Genomic_DNA"/>
</dbReference>
<keyword evidence="2" id="KW-1185">Reference proteome</keyword>
<evidence type="ECO:0000313" key="1">
    <source>
        <dbReference type="EMBL" id="KNE65101.1"/>
    </source>
</evidence>
<sequence length="117" mass="12692">METLSLLDLGILDMINGVTVDTVAYIVASMLHDGIVSPEEVEWLVAHYRAADEEAEVLSRLVGAIATHLWDLSGAAPEFYAAMATLPLEKMFGVESKASVAFELAKYLDPVIVQKVV</sequence>